<sequence>MTSDINELAKMKEEQTPTDSFLYSRTPTDYSSYFLEDLKMSADYPAHLPRGKACVPCRRRKMKCDGNKPKCNQCLRFNRLEECEYNEVAVPSTARVLEQHIARLQSRIQELEQDDPSLVKLHNPYNQAPSGPSQEWWEMPEPPPRVAQYLINQFIPHASKFGFFFHATRFVNAVFSPTVSKPRPPTVLRNAVYLWGISLSRDRQYTTREALFLNRALTSIHAALSSAQPQDTLHVLQAEILLAYYFFHNGRLIEGKFHSSAAVSLAVMCSLHKQGSNGSEPTANQPSGHLAFNLPAPRDPIEEGERIHAWWTTFILDKCWVVALGSPSTILEDDNNSNTRVDAPWPLDLDKYGTQPRTRNSHTLRAFIQDLMSSTGGPDPCLFAIHAKAAALYERATRYALLWEKNIGSHQAEFSALDSCIERFKQTLPSPERVNEEITHTLLIAHSLAHTATIQLHLRFVGQSSTSRSRCLTAANSVIRLTQVLPVRRLPCLNPIMAVLWTTASEVLSGGLKTLKSTRSAWASSSALPGEDVLLSALTQVTDIAGSFSAGSPYMNIRLSEIRQYCANV</sequence>
<dbReference type="GO" id="GO:0005634">
    <property type="term" value="C:nucleus"/>
    <property type="evidence" value="ECO:0007669"/>
    <property type="project" value="UniProtKB-SubCell"/>
</dbReference>
<evidence type="ECO:0000256" key="6">
    <source>
        <dbReference type="SAM" id="MobiDB-lite"/>
    </source>
</evidence>
<evidence type="ECO:0000256" key="4">
    <source>
        <dbReference type="ARBA" id="ARBA00023163"/>
    </source>
</evidence>
<dbReference type="Pfam" id="PF04082">
    <property type="entry name" value="Fungal_trans"/>
    <property type="match status" value="1"/>
</dbReference>
<reference evidence="8 9" key="1">
    <citation type="submission" date="2022-09" db="EMBL/GenBank/DDBJ databases">
        <authorList>
            <person name="Palmer J.M."/>
        </authorList>
    </citation>
    <scope>NUCLEOTIDE SEQUENCE [LARGE SCALE GENOMIC DNA]</scope>
    <source>
        <strain evidence="8 9">DSM 7382</strain>
    </source>
</reference>
<dbReference type="GO" id="GO:0006351">
    <property type="term" value="P:DNA-templated transcription"/>
    <property type="evidence" value="ECO:0007669"/>
    <property type="project" value="InterPro"/>
</dbReference>
<evidence type="ECO:0000256" key="2">
    <source>
        <dbReference type="ARBA" id="ARBA00022723"/>
    </source>
</evidence>
<dbReference type="GO" id="GO:0000981">
    <property type="term" value="F:DNA-binding transcription factor activity, RNA polymerase II-specific"/>
    <property type="evidence" value="ECO:0007669"/>
    <property type="project" value="InterPro"/>
</dbReference>
<feature type="domain" description="Zn(2)-C6 fungal-type" evidence="7">
    <location>
        <begin position="53"/>
        <end position="85"/>
    </location>
</feature>
<dbReference type="PROSITE" id="PS00463">
    <property type="entry name" value="ZN2_CY6_FUNGAL_1"/>
    <property type="match status" value="1"/>
</dbReference>
<name>A0AAW0FZR7_9APHY</name>
<feature type="compositionally biased region" description="Polar residues" evidence="6">
    <location>
        <begin position="275"/>
        <end position="287"/>
    </location>
</feature>
<dbReference type="SUPFAM" id="SSF57701">
    <property type="entry name" value="Zn2/Cys6 DNA-binding domain"/>
    <property type="match status" value="1"/>
</dbReference>
<dbReference type="GO" id="GO:0008270">
    <property type="term" value="F:zinc ion binding"/>
    <property type="evidence" value="ECO:0007669"/>
    <property type="project" value="InterPro"/>
</dbReference>
<proteinExistence type="predicted"/>
<evidence type="ECO:0000313" key="8">
    <source>
        <dbReference type="EMBL" id="KAK7686276.1"/>
    </source>
</evidence>
<dbReference type="InterPro" id="IPR001138">
    <property type="entry name" value="Zn2Cys6_DnaBD"/>
</dbReference>
<evidence type="ECO:0000313" key="9">
    <source>
        <dbReference type="Proteomes" id="UP001385951"/>
    </source>
</evidence>
<dbReference type="InterPro" id="IPR036864">
    <property type="entry name" value="Zn2-C6_fun-type_DNA-bd_sf"/>
</dbReference>
<evidence type="ECO:0000259" key="7">
    <source>
        <dbReference type="PROSITE" id="PS50048"/>
    </source>
</evidence>
<keyword evidence="4" id="KW-0804">Transcription</keyword>
<keyword evidence="5" id="KW-0539">Nucleus</keyword>
<dbReference type="Pfam" id="PF00172">
    <property type="entry name" value="Zn_clus"/>
    <property type="match status" value="1"/>
</dbReference>
<dbReference type="AlphaFoldDB" id="A0AAW0FZR7"/>
<dbReference type="CDD" id="cd12148">
    <property type="entry name" value="fungal_TF_MHR"/>
    <property type="match status" value="1"/>
</dbReference>
<dbReference type="InterPro" id="IPR007219">
    <property type="entry name" value="XnlR_reg_dom"/>
</dbReference>
<dbReference type="PROSITE" id="PS50048">
    <property type="entry name" value="ZN2_CY6_FUNGAL_2"/>
    <property type="match status" value="1"/>
</dbReference>
<accession>A0AAW0FZR7</accession>
<feature type="region of interest" description="Disordered" evidence="6">
    <location>
        <begin position="275"/>
        <end position="295"/>
    </location>
</feature>
<dbReference type="GO" id="GO:0003677">
    <property type="term" value="F:DNA binding"/>
    <property type="evidence" value="ECO:0007669"/>
    <property type="project" value="InterPro"/>
</dbReference>
<dbReference type="EMBL" id="JASBNA010000017">
    <property type="protein sequence ID" value="KAK7686276.1"/>
    <property type="molecule type" value="Genomic_DNA"/>
</dbReference>
<comment type="caution">
    <text evidence="8">The sequence shown here is derived from an EMBL/GenBank/DDBJ whole genome shotgun (WGS) entry which is preliminary data.</text>
</comment>
<keyword evidence="3" id="KW-0805">Transcription regulation</keyword>
<keyword evidence="2" id="KW-0479">Metal-binding</keyword>
<dbReference type="PANTHER" id="PTHR47338">
    <property type="entry name" value="ZN(II)2CYS6 TRANSCRIPTION FACTOR (EUROFUNG)-RELATED"/>
    <property type="match status" value="1"/>
</dbReference>
<evidence type="ECO:0000256" key="1">
    <source>
        <dbReference type="ARBA" id="ARBA00004123"/>
    </source>
</evidence>
<keyword evidence="9" id="KW-1185">Reference proteome</keyword>
<dbReference type="PANTHER" id="PTHR47338:SF29">
    <property type="entry name" value="ZN(2)-C6 FUNGAL-TYPE DOMAIN-CONTAINING PROTEIN"/>
    <property type="match status" value="1"/>
</dbReference>
<gene>
    <name evidence="8" type="ORF">QCA50_010500</name>
</gene>
<dbReference type="Proteomes" id="UP001385951">
    <property type="component" value="Unassembled WGS sequence"/>
</dbReference>
<comment type="subcellular location">
    <subcellularLocation>
        <location evidence="1">Nucleus</location>
    </subcellularLocation>
</comment>
<dbReference type="InterPro" id="IPR050815">
    <property type="entry name" value="TF_fung"/>
</dbReference>
<protein>
    <recommendedName>
        <fullName evidence="7">Zn(2)-C6 fungal-type domain-containing protein</fullName>
    </recommendedName>
</protein>
<dbReference type="Gene3D" id="4.10.240.10">
    <property type="entry name" value="Zn(2)-C6 fungal-type DNA-binding domain"/>
    <property type="match status" value="1"/>
</dbReference>
<organism evidence="8 9">
    <name type="scientific">Cerrena zonata</name>
    <dbReference type="NCBI Taxonomy" id="2478898"/>
    <lineage>
        <taxon>Eukaryota</taxon>
        <taxon>Fungi</taxon>
        <taxon>Dikarya</taxon>
        <taxon>Basidiomycota</taxon>
        <taxon>Agaricomycotina</taxon>
        <taxon>Agaricomycetes</taxon>
        <taxon>Polyporales</taxon>
        <taxon>Cerrenaceae</taxon>
        <taxon>Cerrena</taxon>
    </lineage>
</organism>
<dbReference type="CDD" id="cd00067">
    <property type="entry name" value="GAL4"/>
    <property type="match status" value="1"/>
</dbReference>
<evidence type="ECO:0000256" key="5">
    <source>
        <dbReference type="ARBA" id="ARBA00023242"/>
    </source>
</evidence>
<dbReference type="SMART" id="SM00066">
    <property type="entry name" value="GAL4"/>
    <property type="match status" value="1"/>
</dbReference>
<evidence type="ECO:0000256" key="3">
    <source>
        <dbReference type="ARBA" id="ARBA00023015"/>
    </source>
</evidence>